<reference evidence="1 2" key="1">
    <citation type="submission" date="2016-03" db="EMBL/GenBank/DDBJ databases">
        <title>Cyphomyrmex costatus WGS genome.</title>
        <authorList>
            <person name="Nygaard S."/>
            <person name="Hu H."/>
            <person name="Boomsma J."/>
            <person name="Zhang G."/>
        </authorList>
    </citation>
    <scope>NUCLEOTIDE SEQUENCE [LARGE SCALE GENOMIC DNA]</scope>
    <source>
        <strain evidence="1">MS0001</strain>
        <tissue evidence="1">Whole body</tissue>
    </source>
</reference>
<gene>
    <name evidence="1" type="ORF">ALC62_08988</name>
</gene>
<evidence type="ECO:0000313" key="2">
    <source>
        <dbReference type="Proteomes" id="UP000078542"/>
    </source>
</evidence>
<proteinExistence type="predicted"/>
<accession>A0A151IGA4</accession>
<evidence type="ECO:0000313" key="1">
    <source>
        <dbReference type="EMBL" id="KYN00242.1"/>
    </source>
</evidence>
<keyword evidence="2" id="KW-1185">Reference proteome</keyword>
<name>A0A151IGA4_9HYME</name>
<dbReference type="EMBL" id="KQ977735">
    <property type="protein sequence ID" value="KYN00242.1"/>
    <property type="molecule type" value="Genomic_DNA"/>
</dbReference>
<sequence>MDEIVFDKTTTEDMRVILSALQEQYGQLKLFSSRALQETTIDEILRIIISFLRNRLGMYDIKIFNNLQKESTYLPTFAKCYNYLLLNTNFPLQSLLSQDVMFGHVVGFWPTLSPYLFIQIIWYSQCEDLLIESLMHIPLDLCVEILEITIKHLNELTISRARRLIFHLLNKLYNKCLWLHLGTISAQNMTKNIQKLLMYFEILLQLLISPKFITHNLFNEKKYFQHGILVKNILQCIKKCMHSKIKNYLENYNLTRFFRLTYGNYYNNAKYYQMFPASEIKSIILRLDHKLATLLLNQIKYVDSSEYKVWKNIRDDEITVISLHRAIIIECHYLREFMKQNNFLITNEQMCLCLKQLIGPRISEKYILTIQELCHRITESKLYGMKELIRRYKEWDLCTLDFIKQKINLLSLNDYYFILEYLYYKFTYFVHTKVEKYRIYISVLKILIHLNEQDLHYIILKYMKKHFDDNCLEELYDKNSFYIFIRQHIFIEKFNDSQSMMDVIAQKCRSLLIFILLNPKAVLSKLIYYEMEISIKSSYSILFQHNMLAFYIQNYYSLKKDECNVLTYILKNMILNQGKEWHTNYKTFITRALDMMTADDVINELYIPYLMNSCIEEISIDGILSHTRSILQKTLCTKKTKFIVLILILIQKASLLRKFDSTFSKFQICRWIEIINEIVECISKKCFNLYKNFDQNFHQDEYRVEPLDMKNGWPKMSALDIIWEYEKRYRVIYQQLCVNPRCHPTLRSYLQSFKLDREAFIRHMILHCVEMEYVKYMSDLTFKFWYYLGWTDEMMAYENIMRITVDVSQIVLMYFETFPKDTFVLLLFEIVQFCKNVTKRMPHDKYEVIRQILLRNLTSIKHMANRTHYRDIYNILLERIKAVDPYLNRQQYFQAVFHKVAVFLTECEPLEPDLYADW</sequence>
<dbReference type="Proteomes" id="UP000078542">
    <property type="component" value="Unassembled WGS sequence"/>
</dbReference>
<organism evidence="1 2">
    <name type="scientific">Cyphomyrmex costatus</name>
    <dbReference type="NCBI Taxonomy" id="456900"/>
    <lineage>
        <taxon>Eukaryota</taxon>
        <taxon>Metazoa</taxon>
        <taxon>Ecdysozoa</taxon>
        <taxon>Arthropoda</taxon>
        <taxon>Hexapoda</taxon>
        <taxon>Insecta</taxon>
        <taxon>Pterygota</taxon>
        <taxon>Neoptera</taxon>
        <taxon>Endopterygota</taxon>
        <taxon>Hymenoptera</taxon>
        <taxon>Apocrita</taxon>
        <taxon>Aculeata</taxon>
        <taxon>Formicoidea</taxon>
        <taxon>Formicidae</taxon>
        <taxon>Myrmicinae</taxon>
        <taxon>Cyphomyrmex</taxon>
    </lineage>
</organism>
<dbReference type="STRING" id="456900.A0A151IGA4"/>
<dbReference type="AlphaFoldDB" id="A0A151IGA4"/>
<protein>
    <submittedName>
        <fullName evidence="1">Uncharacterized protein</fullName>
    </submittedName>
</protein>